<protein>
    <submittedName>
        <fullName evidence="1">Conjugal transfer protein</fullName>
    </submittedName>
</protein>
<comment type="caution">
    <text evidence="1">The sequence shown here is derived from an EMBL/GenBank/DDBJ whole genome shotgun (WGS) entry which is preliminary data.</text>
</comment>
<evidence type="ECO:0000313" key="2">
    <source>
        <dbReference type="Proteomes" id="UP000260649"/>
    </source>
</evidence>
<proteinExistence type="predicted"/>
<accession>A0A3E2B222</accession>
<name>A0A3E2B222_9FIRM</name>
<dbReference type="GeneID" id="97995913"/>
<dbReference type="EMBL" id="QQRQ01000017">
    <property type="protein sequence ID" value="RFT06072.1"/>
    <property type="molecule type" value="Genomic_DNA"/>
</dbReference>
<dbReference type="AlphaFoldDB" id="A0A3E2B222"/>
<gene>
    <name evidence="1" type="ORF">DV520_09235</name>
</gene>
<organism evidence="1 2">
    <name type="scientific">Evtepia gabavorous</name>
    <dbReference type="NCBI Taxonomy" id="2211183"/>
    <lineage>
        <taxon>Bacteria</taxon>
        <taxon>Bacillati</taxon>
        <taxon>Bacillota</taxon>
        <taxon>Clostridia</taxon>
        <taxon>Eubacteriales</taxon>
        <taxon>Evtepia</taxon>
    </lineage>
</organism>
<keyword evidence="2" id="KW-1185">Reference proteome</keyword>
<reference evidence="1 2" key="1">
    <citation type="submission" date="2018-07" db="EMBL/GenBank/DDBJ databases">
        <title>GABA Modulating Bacteria of the Human Gut Microbiota.</title>
        <authorList>
            <person name="Strandwitz P."/>
            <person name="Kim K.H."/>
            <person name="Terekhova D."/>
            <person name="Liu J.K."/>
            <person name="Sharma A."/>
            <person name="Levering J."/>
            <person name="Mcdonald D."/>
            <person name="Dietrich D."/>
            <person name="Ramadhar T.R."/>
            <person name="Lekbua A."/>
            <person name="Mroue N."/>
            <person name="Liston C."/>
            <person name="Stewart E.J."/>
            <person name="Dubin M.J."/>
            <person name="Zengler K."/>
            <person name="Knight R."/>
            <person name="Gilbert J.A."/>
            <person name="Clardy J."/>
            <person name="Lewis K."/>
        </authorList>
    </citation>
    <scope>NUCLEOTIDE SEQUENCE [LARGE SCALE GENOMIC DNA]</scope>
    <source>
        <strain evidence="1 2">KLE1738</strain>
    </source>
</reference>
<dbReference type="Gene3D" id="3.60.60.10">
    <property type="entry name" value="Penicillin V Acylase, Chain A"/>
    <property type="match status" value="1"/>
</dbReference>
<dbReference type="Proteomes" id="UP000260649">
    <property type="component" value="Unassembled WGS sequence"/>
</dbReference>
<dbReference type="OrthoDB" id="1651163at2"/>
<sequence>MCIRFVYRGDDIITGFNFDIDPAVWDHQIVTAPDRFYLGILRPDGLRHGYHGVHQNGNTGTLLYVHGNPSGRYQAGSDALTISDLTEQFIQAQISWEEALSIVQTKKIVYAPDATMQAVLSDRYGRTLLIEPGIGSRVDTGTYSLMANASLLSPESTRPWLLPGDNRYEKAAQLLAKQGRRFSVSDAFAILRAVRQEGLWATRVSFVFSAKQRTVFYAENSHFDSIQTYQFPPV</sequence>
<dbReference type="RefSeq" id="WP_117142533.1">
    <property type="nucleotide sequence ID" value="NZ_CAKXKJ010000008.1"/>
</dbReference>
<evidence type="ECO:0000313" key="1">
    <source>
        <dbReference type="EMBL" id="RFT06072.1"/>
    </source>
</evidence>